<evidence type="ECO:0000313" key="3">
    <source>
        <dbReference type="Proteomes" id="UP001374579"/>
    </source>
</evidence>
<sequence length="278" mass="31377">MAQWFLALTLLLLSVIGVRTQAPPPPTKTMTNKPQHPFCHTPPYPQAPKMEIFQMDIRTGFLNGYRSNQTVIVELTAKFPDVWRIQQVFIHVPDNDPYVHRGRGNDYRYHKTVGHWAWNLMQGNSNPDVGGTQPVDCGGISNYGPFGMLSSMGAHAAMEITAPEDPNNPRKGWVTVTAKWVPPSNWENIIYRKMITIQAFVTFEKTPPGTSPAPQVNFRGGYTPPQNPARWIKKDATLLNLDYIDIHNYLIMRFGPMYQQYFGSASQGAAPSPFKVEM</sequence>
<dbReference type="EMBL" id="JBAMIC010000019">
    <property type="protein sequence ID" value="KAK7094271.1"/>
    <property type="molecule type" value="Genomic_DNA"/>
</dbReference>
<proteinExistence type="predicted"/>
<keyword evidence="1" id="KW-0732">Signal</keyword>
<feature type="chain" id="PRO_5042828544" evidence="1">
    <location>
        <begin position="21"/>
        <end position="278"/>
    </location>
</feature>
<dbReference type="Proteomes" id="UP001374579">
    <property type="component" value="Unassembled WGS sequence"/>
</dbReference>
<protein>
    <submittedName>
        <fullName evidence="2">Uncharacterized protein</fullName>
    </submittedName>
</protein>
<keyword evidence="3" id="KW-1185">Reference proteome</keyword>
<feature type="signal peptide" evidence="1">
    <location>
        <begin position="1"/>
        <end position="20"/>
    </location>
</feature>
<evidence type="ECO:0000313" key="2">
    <source>
        <dbReference type="EMBL" id="KAK7094271.1"/>
    </source>
</evidence>
<reference evidence="2 3" key="1">
    <citation type="submission" date="2024-02" db="EMBL/GenBank/DDBJ databases">
        <title>Chromosome-scale genome assembly of the rough periwinkle Littorina saxatilis.</title>
        <authorList>
            <person name="De Jode A."/>
            <person name="Faria R."/>
            <person name="Formenti G."/>
            <person name="Sims Y."/>
            <person name="Smith T.P."/>
            <person name="Tracey A."/>
            <person name="Wood J.M.D."/>
            <person name="Zagrodzka Z.B."/>
            <person name="Johannesson K."/>
            <person name="Butlin R.K."/>
            <person name="Leder E.H."/>
        </authorList>
    </citation>
    <scope>NUCLEOTIDE SEQUENCE [LARGE SCALE GENOMIC DNA]</scope>
    <source>
        <strain evidence="2">Snail1</strain>
        <tissue evidence="2">Muscle</tissue>
    </source>
</reference>
<organism evidence="2 3">
    <name type="scientific">Littorina saxatilis</name>
    <dbReference type="NCBI Taxonomy" id="31220"/>
    <lineage>
        <taxon>Eukaryota</taxon>
        <taxon>Metazoa</taxon>
        <taxon>Spiralia</taxon>
        <taxon>Lophotrochozoa</taxon>
        <taxon>Mollusca</taxon>
        <taxon>Gastropoda</taxon>
        <taxon>Caenogastropoda</taxon>
        <taxon>Littorinimorpha</taxon>
        <taxon>Littorinoidea</taxon>
        <taxon>Littorinidae</taxon>
        <taxon>Littorina</taxon>
    </lineage>
</organism>
<accession>A0AAN9AVX0</accession>
<evidence type="ECO:0000256" key="1">
    <source>
        <dbReference type="SAM" id="SignalP"/>
    </source>
</evidence>
<name>A0AAN9AVX0_9CAEN</name>
<gene>
    <name evidence="2" type="ORF">V1264_007914</name>
</gene>
<dbReference type="AlphaFoldDB" id="A0AAN9AVX0"/>
<comment type="caution">
    <text evidence="2">The sequence shown here is derived from an EMBL/GenBank/DDBJ whole genome shotgun (WGS) entry which is preliminary data.</text>
</comment>